<name>A0A371D874_9APHY</name>
<dbReference type="AlphaFoldDB" id="A0A371D874"/>
<keyword evidence="1" id="KW-1133">Transmembrane helix</keyword>
<proteinExistence type="predicted"/>
<evidence type="ECO:0000313" key="3">
    <source>
        <dbReference type="Proteomes" id="UP000256964"/>
    </source>
</evidence>
<organism evidence="2 3">
    <name type="scientific">Lentinus brumalis</name>
    <dbReference type="NCBI Taxonomy" id="2498619"/>
    <lineage>
        <taxon>Eukaryota</taxon>
        <taxon>Fungi</taxon>
        <taxon>Dikarya</taxon>
        <taxon>Basidiomycota</taxon>
        <taxon>Agaricomycotina</taxon>
        <taxon>Agaricomycetes</taxon>
        <taxon>Polyporales</taxon>
        <taxon>Polyporaceae</taxon>
        <taxon>Lentinus</taxon>
    </lineage>
</organism>
<keyword evidence="1" id="KW-0812">Transmembrane</keyword>
<accession>A0A371D874</accession>
<keyword evidence="1" id="KW-0472">Membrane</keyword>
<evidence type="ECO:0000313" key="2">
    <source>
        <dbReference type="EMBL" id="RDX48741.1"/>
    </source>
</evidence>
<dbReference type="Proteomes" id="UP000256964">
    <property type="component" value="Unassembled WGS sequence"/>
</dbReference>
<keyword evidence="3" id="KW-1185">Reference proteome</keyword>
<protein>
    <submittedName>
        <fullName evidence="2">Uncharacterized protein</fullName>
    </submittedName>
</protein>
<sequence length="286" mass="29772">MAHSLADSGHIVSNGCDSTGWGSDDVCGDTIRYTTSIALQFKGMFCSCIITRKLAVRETGANNPSVTGVVKTSRSGVPVAAIVGASVAGVVVLLVAGLCVYFLWWRRRRPRGVVKDEEVVYFPDTHPLLDHTDTVAIPRDSNADLLTLSPDPDTHPFAYPNTPPLLGSTLRGYFPSAPASERSTPVVPSASLSAMSASSSLSRGDAEPELGPLAALGKAARGHMKAGVVDAPRDRMGAGVGPVDDSGTVHVAEGASPVHAGYDIHSAVRLHSMHASVALASRRGIA</sequence>
<evidence type="ECO:0000256" key="1">
    <source>
        <dbReference type="SAM" id="Phobius"/>
    </source>
</evidence>
<feature type="transmembrane region" description="Helical" evidence="1">
    <location>
        <begin position="79"/>
        <end position="105"/>
    </location>
</feature>
<reference evidence="2 3" key="1">
    <citation type="journal article" date="2018" name="Biotechnol. Biofuels">
        <title>Integrative visual omics of the white-rot fungus Polyporus brumalis exposes the biotechnological potential of its oxidative enzymes for delignifying raw plant biomass.</title>
        <authorList>
            <person name="Miyauchi S."/>
            <person name="Rancon A."/>
            <person name="Drula E."/>
            <person name="Hage H."/>
            <person name="Chaduli D."/>
            <person name="Favel A."/>
            <person name="Grisel S."/>
            <person name="Henrissat B."/>
            <person name="Herpoel-Gimbert I."/>
            <person name="Ruiz-Duenas F.J."/>
            <person name="Chevret D."/>
            <person name="Hainaut M."/>
            <person name="Lin J."/>
            <person name="Wang M."/>
            <person name="Pangilinan J."/>
            <person name="Lipzen A."/>
            <person name="Lesage-Meessen L."/>
            <person name="Navarro D."/>
            <person name="Riley R."/>
            <person name="Grigoriev I.V."/>
            <person name="Zhou S."/>
            <person name="Raouche S."/>
            <person name="Rosso M.N."/>
        </authorList>
    </citation>
    <scope>NUCLEOTIDE SEQUENCE [LARGE SCALE GENOMIC DNA]</scope>
    <source>
        <strain evidence="2 3">BRFM 1820</strain>
    </source>
</reference>
<dbReference type="EMBL" id="KZ857409">
    <property type="protein sequence ID" value="RDX48741.1"/>
    <property type="molecule type" value="Genomic_DNA"/>
</dbReference>
<dbReference type="OrthoDB" id="2757761at2759"/>
<gene>
    <name evidence="2" type="ORF">OH76DRAFT_1483550</name>
</gene>